<dbReference type="Proteomes" id="UP000549394">
    <property type="component" value="Unassembled WGS sequence"/>
</dbReference>
<keyword evidence="1" id="KW-0175">Coiled coil</keyword>
<evidence type="ECO:0000313" key="5">
    <source>
        <dbReference type="Proteomes" id="UP000549394"/>
    </source>
</evidence>
<feature type="compositionally biased region" description="Polar residues" evidence="2">
    <location>
        <begin position="472"/>
        <end position="483"/>
    </location>
</feature>
<dbReference type="InterPro" id="IPR053004">
    <property type="entry name" value="MAGUK_Signaling_Regulators"/>
</dbReference>
<dbReference type="CDD" id="cd00136">
    <property type="entry name" value="PDZ_canonical"/>
    <property type="match status" value="2"/>
</dbReference>
<keyword evidence="5" id="KW-1185">Reference proteome</keyword>
<feature type="region of interest" description="Disordered" evidence="2">
    <location>
        <begin position="472"/>
        <end position="519"/>
    </location>
</feature>
<dbReference type="PROSITE" id="PS50106">
    <property type="entry name" value="PDZ"/>
    <property type="match status" value="1"/>
</dbReference>
<dbReference type="Pfam" id="PF00595">
    <property type="entry name" value="PDZ"/>
    <property type="match status" value="1"/>
</dbReference>
<feature type="region of interest" description="Disordered" evidence="2">
    <location>
        <begin position="572"/>
        <end position="605"/>
    </location>
</feature>
<evidence type="ECO:0000256" key="1">
    <source>
        <dbReference type="SAM" id="Coils"/>
    </source>
</evidence>
<feature type="domain" description="PDZ" evidence="3">
    <location>
        <begin position="391"/>
        <end position="456"/>
    </location>
</feature>
<dbReference type="EMBL" id="CAJFCJ010000001">
    <property type="protein sequence ID" value="CAD5111183.1"/>
    <property type="molecule type" value="Genomic_DNA"/>
</dbReference>
<dbReference type="InterPro" id="IPR036034">
    <property type="entry name" value="PDZ_sf"/>
</dbReference>
<dbReference type="AlphaFoldDB" id="A0A7I8V638"/>
<sequence length="862" mass="99349">MSTDEGRVNDDTWNLEEKFAETISGLCFIKNIFIEAVRKYEDMMKERNHYRKLCDVHYASKTDEMELNALKSLVRKIERENYGAILKAAYPFKLDNHKRLTDRLESVTSQRDGLSELVDRLRHSYLLAVDDLKRIRAQRDEVLLEYTNVMKERDTVLKESDETYSKLTEIERQYEKTRRERARLNSIADQLQSELARVKKELVDWKNSTSFLEKEYDRLLNKQSKETEIETLKMRLQSSIDERKRISVEKDNLQAIINTFIQQDAELFKQLYNNDQQQIDQIKLLKKNRSQDSAIDADGDEVEILEFDLPALTTPADIDLVAGNDDLKFVRDVRPPASERLRINDAVISINGHEVSGYNQQMALRILRTSLLSGQTHLVVKRRKPTGNLEVIHIRNRDDYGTGLCVERGTFISQVIHNSSAYYTGKCNRGDRILNVNGKDVDSMSEAELEEALKHSDDVTLIVSKWTPTQTPCLTQSSTSTSGIAVDSPDVKSPVWSESSPAEVKKTPPSQSIDIQRSGSWPESLISFDNDSKGKIPKFKGATPVVLRDRRSTNKGNPRPITVHSFRQMIHPNNLSYQPPKSPRPVQTVGRRTNSSKINPPADKQEDSYGYIRALINRHGRDGEMDLAIGDILKVKEKETSRWLVSKIDRQGFEIGEGIIPSLSRLEEELPRQRNNDTKGIKYIVKKAFFRRRKQGDNFHTTISEDFQIFQTLKRRRINIKRPVLILGLFSNELCDRISSSYPKLCKYFKEKNHSEDKNLSLICEKLHILFEFDEVVFSNLIKNDLHPILLYLHYKDANKVLSKACEKQKILDENRKIRNRLDWNISGIVDCSIDLDDTIVESLKTTIENIQSSPAFIPLTN</sequence>
<dbReference type="Gene3D" id="2.30.42.10">
    <property type="match status" value="2"/>
</dbReference>
<accession>A0A7I8V638</accession>
<dbReference type="InterPro" id="IPR036028">
    <property type="entry name" value="SH3-like_dom_sf"/>
</dbReference>
<evidence type="ECO:0000259" key="3">
    <source>
        <dbReference type="PROSITE" id="PS50106"/>
    </source>
</evidence>
<proteinExistence type="predicted"/>
<dbReference type="SUPFAM" id="SSF50156">
    <property type="entry name" value="PDZ domain-like"/>
    <property type="match status" value="2"/>
</dbReference>
<reference evidence="4 5" key="1">
    <citation type="submission" date="2020-08" db="EMBL/GenBank/DDBJ databases">
        <authorList>
            <person name="Hejnol A."/>
        </authorList>
    </citation>
    <scope>NUCLEOTIDE SEQUENCE [LARGE SCALE GENOMIC DNA]</scope>
</reference>
<dbReference type="PANTHER" id="PTHR46360">
    <property type="entry name" value="DISKS LARGE HOMOLOG 5"/>
    <property type="match status" value="1"/>
</dbReference>
<comment type="caution">
    <text evidence="4">The sequence shown here is derived from an EMBL/GenBank/DDBJ whole genome shotgun (WGS) entry which is preliminary data.</text>
</comment>
<dbReference type="SMART" id="SM00228">
    <property type="entry name" value="PDZ"/>
    <property type="match status" value="2"/>
</dbReference>
<feature type="coiled-coil region" evidence="1">
    <location>
        <begin position="160"/>
        <end position="242"/>
    </location>
</feature>
<organism evidence="4 5">
    <name type="scientific">Dimorphilus gyrociliatus</name>
    <dbReference type="NCBI Taxonomy" id="2664684"/>
    <lineage>
        <taxon>Eukaryota</taxon>
        <taxon>Metazoa</taxon>
        <taxon>Spiralia</taxon>
        <taxon>Lophotrochozoa</taxon>
        <taxon>Annelida</taxon>
        <taxon>Polychaeta</taxon>
        <taxon>Polychaeta incertae sedis</taxon>
        <taxon>Dinophilidae</taxon>
        <taxon>Dimorphilus</taxon>
    </lineage>
</organism>
<gene>
    <name evidence="4" type="ORF">DGYR_LOCUS507</name>
</gene>
<dbReference type="GO" id="GO:0035331">
    <property type="term" value="P:negative regulation of hippo signaling"/>
    <property type="evidence" value="ECO:0007669"/>
    <property type="project" value="TreeGrafter"/>
</dbReference>
<dbReference type="Gene3D" id="2.30.30.40">
    <property type="entry name" value="SH3 Domains"/>
    <property type="match status" value="1"/>
</dbReference>
<name>A0A7I8V638_9ANNE</name>
<evidence type="ECO:0000313" key="4">
    <source>
        <dbReference type="EMBL" id="CAD5111183.1"/>
    </source>
</evidence>
<dbReference type="InterPro" id="IPR027417">
    <property type="entry name" value="P-loop_NTPase"/>
</dbReference>
<protein>
    <submittedName>
        <fullName evidence="4">DgyrCDS517</fullName>
    </submittedName>
</protein>
<feature type="compositionally biased region" description="Polar residues" evidence="2">
    <location>
        <begin position="508"/>
        <end position="519"/>
    </location>
</feature>
<dbReference type="InterPro" id="IPR001478">
    <property type="entry name" value="PDZ"/>
</dbReference>
<dbReference type="PANTHER" id="PTHR46360:SF1">
    <property type="entry name" value="DISKS LARGE HOMOLOG 5"/>
    <property type="match status" value="1"/>
</dbReference>
<evidence type="ECO:0000256" key="2">
    <source>
        <dbReference type="SAM" id="MobiDB-lite"/>
    </source>
</evidence>
<dbReference type="SUPFAM" id="SSF50044">
    <property type="entry name" value="SH3-domain"/>
    <property type="match status" value="1"/>
</dbReference>
<dbReference type="Gene3D" id="3.40.50.300">
    <property type="entry name" value="P-loop containing nucleotide triphosphate hydrolases"/>
    <property type="match status" value="1"/>
</dbReference>
<dbReference type="GO" id="GO:0005886">
    <property type="term" value="C:plasma membrane"/>
    <property type="evidence" value="ECO:0007669"/>
    <property type="project" value="TreeGrafter"/>
</dbReference>